<proteinExistence type="predicted"/>
<keyword evidence="1" id="KW-0053">Apoptosis</keyword>
<dbReference type="Proteomes" id="UP001525890">
    <property type="component" value="Unassembled WGS sequence"/>
</dbReference>
<dbReference type="EMBL" id="JAMXFF010000029">
    <property type="protein sequence ID" value="MCT7968240.1"/>
    <property type="molecule type" value="Genomic_DNA"/>
</dbReference>
<gene>
    <name evidence="4" type="ORF">NG799_18165</name>
</gene>
<evidence type="ECO:0000259" key="3">
    <source>
        <dbReference type="Pfam" id="PF00931"/>
    </source>
</evidence>
<dbReference type="InterPro" id="IPR027417">
    <property type="entry name" value="P-loop_NTPase"/>
</dbReference>
<dbReference type="Gene3D" id="1.10.10.10">
    <property type="entry name" value="Winged helix-like DNA-binding domain superfamily/Winged helix DNA-binding domain"/>
    <property type="match status" value="1"/>
</dbReference>
<dbReference type="PRINTS" id="PR00364">
    <property type="entry name" value="DISEASERSIST"/>
</dbReference>
<dbReference type="SUPFAM" id="SSF52540">
    <property type="entry name" value="P-loop containing nucleoside triphosphate hydrolases"/>
    <property type="match status" value="1"/>
</dbReference>
<dbReference type="InterPro" id="IPR036388">
    <property type="entry name" value="WH-like_DNA-bd_sf"/>
</dbReference>
<dbReference type="Gene3D" id="1.25.40.10">
    <property type="entry name" value="Tetratricopeptide repeat domain"/>
    <property type="match status" value="1"/>
</dbReference>
<feature type="domain" description="NB-ARC" evidence="3">
    <location>
        <begin position="96"/>
        <end position="251"/>
    </location>
</feature>
<reference evidence="4 5" key="1">
    <citation type="journal article" date="2022" name="Front. Microbiol.">
        <title>High genomic differentiation and limited gene flow indicate recent cryptic speciation within the genus Laspinema (cyanobacteria).</title>
        <authorList>
            <person name="Stanojkovic A."/>
            <person name="Skoupy S."/>
            <person name="Skaloud P."/>
            <person name="Dvorak P."/>
        </authorList>
    </citation>
    <scope>NUCLEOTIDE SEQUENCE [LARGE SCALE GENOMIC DNA]</scope>
    <source>
        <strain evidence="4 5">D2a</strain>
    </source>
</reference>
<name>A0ABT2MU22_9CYAN</name>
<dbReference type="InterPro" id="IPR002182">
    <property type="entry name" value="NB-ARC"/>
</dbReference>
<dbReference type="Pfam" id="PF00931">
    <property type="entry name" value="NB-ARC"/>
    <property type="match status" value="1"/>
</dbReference>
<dbReference type="RefSeq" id="WP_368007774.1">
    <property type="nucleotide sequence ID" value="NZ_JAMXFF010000029.1"/>
</dbReference>
<dbReference type="PANTHER" id="PTHR22845">
    <property type="entry name" value="APOPTOTIC PROTEASE-ACTIVATING FACTOR 1"/>
    <property type="match status" value="1"/>
</dbReference>
<accession>A0ABT2MU22</accession>
<dbReference type="Gene3D" id="1.25.40.370">
    <property type="match status" value="1"/>
</dbReference>
<dbReference type="InterPro" id="IPR011990">
    <property type="entry name" value="TPR-like_helical_dom_sf"/>
</dbReference>
<feature type="region of interest" description="Disordered" evidence="2">
    <location>
        <begin position="18"/>
        <end position="49"/>
    </location>
</feature>
<dbReference type="PANTHER" id="PTHR22845:SF5">
    <property type="entry name" value="APOPTOTIC PROTEASE-ACTIVATING FACTOR 1"/>
    <property type="match status" value="1"/>
</dbReference>
<sequence>MGIRLWFKQLFRRQHQDVAASSAAPDSPKTDIRQNTQGDRNQVTGEVSGNHNTLINAEKVEVQWGDRGRYDESRVPFLADPLPNYFLDRPDILNCLKSKLLSEELANSGARIRLFGLPGTGKSVLAAALARSPEVQARFPDGVLWVTLGQEPNLLSSLSGWIKALGDHDYNGTTVDAASRDLRNLLSDKTALLVVDDAWDAAHVSPFEQAAGDRCRVLMTTREVLWPGEEKIEVGSLDPEQSLELLERLQGQGKSLSPKDRQIAVEVADAVGGLPLALVLVGALVAEGLSWQELRADLNCEIKHLEALDLDGECSQTPLERSNEKIRKERSLLASFNLSLRRLGCDLLARFAWLGLLPEDRQISARAAAVLWDVEPSVAGRELFQLRKRALLLEGQEMLLEGESEPCRTYKLHDLIHHTARNLVVASPGADVPGLGLEWGAAHRAFLGRYRDRLTGGWSSLGDDGYIHQHLTWHFLKAGWDEELHELLAQETPTGRNAWYEAVDRLGLVGSFVEDVARAWERAEALFATEPGRSVGLQCRYALILATLNSLLSNLPPELLVAAIQHRFWTPAKVLGYIQQLPDEQQQCEALEAVILVLPESLLPMVLEIGRAITNDSYRASVLCQLTQRDTNLFPEALKTALLITNEFSLATVLCQLSQRLPGSLFPEALETACAIRNEIARASVLSALSQRDTDLFLEALETACAITDEYQGDIDPFLEALKTACAITDEYHRASLLCQLSQQDTKLLPEALKTALAITNESYRARVLCQLSQHLPESLLPKVLKAARAITNKYHCASLLCELSQRDTNLLPEALETALDITNESYRARVLCQLSQHLPESLLPEALKAALAITDEYERARVLYQLSHRDPDLLPEALKAALAITNKYYRAIVLCQLSHRDPSLLPEALKAARAITDEYYHAIVLCQLSHRDPDLLPEALKAALAITNEYSRAIVLCQLSHRDPRLFPQALETALAITDRYDRAIVLCLMSQRNPNLFPKTLETALAITNETARARVLCELSQYLPESLLPEVLKTALAIKDEYDRASLLCQLSQRNPNLFPKALEIARAIRDEYNRASLLCQLSQQDPRLFPNALETALAITSEPGRASLLCELSQHLPESLLPEVLKTALAITDEYSRARVLSQLSQRDPRLFPQALETARANRYESYRAAVLFSLATSCPEDYWPALRLEIDWIKNKGERAKVWFAYAQRRQPETWDVAFWQDTLCLLAHQKRSELMTKLGELAPVLLHLGGESALNCMLESLRAVCRQWP</sequence>
<protein>
    <submittedName>
        <fullName evidence="4">NB-ARC domain-containing protein</fullName>
    </submittedName>
</protein>
<keyword evidence="5" id="KW-1185">Reference proteome</keyword>
<evidence type="ECO:0000256" key="2">
    <source>
        <dbReference type="SAM" id="MobiDB-lite"/>
    </source>
</evidence>
<comment type="caution">
    <text evidence="4">The sequence shown here is derived from an EMBL/GenBank/DDBJ whole genome shotgun (WGS) entry which is preliminary data.</text>
</comment>
<dbReference type="Gene3D" id="3.40.50.300">
    <property type="entry name" value="P-loop containing nucleotide triphosphate hydrolases"/>
    <property type="match status" value="1"/>
</dbReference>
<organism evidence="4 5">
    <name type="scientific">Laspinema palackyanum D2a</name>
    <dbReference type="NCBI Taxonomy" id="2953684"/>
    <lineage>
        <taxon>Bacteria</taxon>
        <taxon>Bacillati</taxon>
        <taxon>Cyanobacteriota</taxon>
        <taxon>Cyanophyceae</taxon>
        <taxon>Oscillatoriophycideae</taxon>
        <taxon>Oscillatoriales</taxon>
        <taxon>Laspinemataceae</taxon>
        <taxon>Laspinema</taxon>
        <taxon>Laspinema palackyanum</taxon>
    </lineage>
</organism>
<evidence type="ECO:0000313" key="5">
    <source>
        <dbReference type="Proteomes" id="UP001525890"/>
    </source>
</evidence>
<evidence type="ECO:0000313" key="4">
    <source>
        <dbReference type="EMBL" id="MCT7968240.1"/>
    </source>
</evidence>
<feature type="compositionally biased region" description="Polar residues" evidence="2">
    <location>
        <begin position="33"/>
        <end position="49"/>
    </location>
</feature>
<evidence type="ECO:0000256" key="1">
    <source>
        <dbReference type="ARBA" id="ARBA00022703"/>
    </source>
</evidence>